<proteinExistence type="predicted"/>
<accession>A0A6J6ZG79</accession>
<dbReference type="EMBL" id="CAFBMT010000010">
    <property type="protein sequence ID" value="CAB4938321.1"/>
    <property type="molecule type" value="Genomic_DNA"/>
</dbReference>
<sequence>MLALAPKPSSLTAAQPLAVASRWVTSGCDGRGVWGRCTGTSAEPYDCVIDHVGVAFRCTCPSRSTPCKHALALLLLWVRGSVAEAETPPGFAAAWLAGRVAAVSPVVDSPSPPPADAPTDAPGSAAAPSPAESLPLPPTRDGRDDRVARMSAGLAELDRWLDDRLRTGLADPALARYDTWDDLAARLVDAQVGGLANRVRRMAGLVGAHPQWHGHVLAEMGALHLLATAGRRLGSLPPHLADSVAAAIGWQVRQADVLAGVPHTDHWMVLGRSDTREDRIEVRRFWLRGRDTGDWAMLLSFAAYGQSLDTSFAVGTEVHADLFRYPGALGLRSLLGRRHNEPVAATDVAGVTIAVACAGIGRAIVAEPWLDRYPVCVVAAPARIGARWVLTDATGSLPLQPGVGGIGQLLACSEGRPTVIVAEWTPGGLVPLTLHLPDRSIDIGPVAEASFLAASR</sequence>
<evidence type="ECO:0000259" key="2">
    <source>
        <dbReference type="PROSITE" id="PS50966"/>
    </source>
</evidence>
<dbReference type="AlphaFoldDB" id="A0A6J6ZG79"/>
<evidence type="ECO:0000313" key="8">
    <source>
        <dbReference type="EMBL" id="CAB5007197.1"/>
    </source>
</evidence>
<evidence type="ECO:0000313" key="3">
    <source>
        <dbReference type="EMBL" id="CAB4365208.1"/>
    </source>
</evidence>
<feature type="domain" description="SWIM-type" evidence="2">
    <location>
        <begin position="45"/>
        <end position="78"/>
    </location>
</feature>
<reference evidence="5" key="1">
    <citation type="submission" date="2020-05" db="EMBL/GenBank/DDBJ databases">
        <authorList>
            <person name="Chiriac C."/>
            <person name="Salcher M."/>
            <person name="Ghai R."/>
            <person name="Kavagutti S V."/>
        </authorList>
    </citation>
    <scope>NUCLEOTIDE SEQUENCE</scope>
</reference>
<dbReference type="EMBL" id="CAFAAV010000088">
    <property type="protein sequence ID" value="CAB4819493.1"/>
    <property type="molecule type" value="Genomic_DNA"/>
</dbReference>
<feature type="compositionally biased region" description="Low complexity" evidence="1">
    <location>
        <begin position="117"/>
        <end position="134"/>
    </location>
</feature>
<dbReference type="EMBL" id="CAEZYF010000001">
    <property type="protein sequence ID" value="CAB4702060.1"/>
    <property type="molecule type" value="Genomic_DNA"/>
</dbReference>
<evidence type="ECO:0000313" key="4">
    <source>
        <dbReference type="EMBL" id="CAB4702060.1"/>
    </source>
</evidence>
<dbReference type="GO" id="GO:0008270">
    <property type="term" value="F:zinc ion binding"/>
    <property type="evidence" value="ECO:0007669"/>
    <property type="project" value="InterPro"/>
</dbReference>
<evidence type="ECO:0000313" key="7">
    <source>
        <dbReference type="EMBL" id="CAB4938321.1"/>
    </source>
</evidence>
<dbReference type="EMBL" id="CAFBIY010000021">
    <property type="protein sequence ID" value="CAB4847914.1"/>
    <property type="molecule type" value="Genomic_DNA"/>
</dbReference>
<dbReference type="InterPro" id="IPR007527">
    <property type="entry name" value="Znf_SWIM"/>
</dbReference>
<evidence type="ECO:0000256" key="1">
    <source>
        <dbReference type="SAM" id="MobiDB-lite"/>
    </source>
</evidence>
<organism evidence="5">
    <name type="scientific">freshwater metagenome</name>
    <dbReference type="NCBI Taxonomy" id="449393"/>
    <lineage>
        <taxon>unclassified sequences</taxon>
        <taxon>metagenomes</taxon>
        <taxon>ecological metagenomes</taxon>
    </lineage>
</organism>
<evidence type="ECO:0000313" key="6">
    <source>
        <dbReference type="EMBL" id="CAB4847914.1"/>
    </source>
</evidence>
<protein>
    <submittedName>
        <fullName evidence="5">Unannotated protein</fullName>
    </submittedName>
</protein>
<dbReference type="EMBL" id="CAFBOL010000094">
    <property type="protein sequence ID" value="CAB5007197.1"/>
    <property type="molecule type" value="Genomic_DNA"/>
</dbReference>
<dbReference type="Pfam" id="PF04434">
    <property type="entry name" value="SWIM"/>
    <property type="match status" value="1"/>
</dbReference>
<feature type="region of interest" description="Disordered" evidence="1">
    <location>
        <begin position="105"/>
        <end position="144"/>
    </location>
</feature>
<name>A0A6J6ZG79_9ZZZZ</name>
<dbReference type="PROSITE" id="PS50966">
    <property type="entry name" value="ZF_SWIM"/>
    <property type="match status" value="1"/>
</dbReference>
<dbReference type="EMBL" id="CAESGF010000026">
    <property type="protein sequence ID" value="CAB4365208.1"/>
    <property type="molecule type" value="Genomic_DNA"/>
</dbReference>
<gene>
    <name evidence="4" type="ORF">UFOPK2656_00118</name>
    <name evidence="5" type="ORF">UFOPK3099_01303</name>
    <name evidence="6" type="ORF">UFOPK3267_00584</name>
    <name evidence="7" type="ORF">UFOPK3651_01968</name>
    <name evidence="8" type="ORF">UFOPK3931_02598</name>
    <name evidence="3" type="ORF">UFOPK4189_02959</name>
</gene>
<evidence type="ECO:0000313" key="5">
    <source>
        <dbReference type="EMBL" id="CAB4819493.1"/>
    </source>
</evidence>